<dbReference type="Pfam" id="PF08450">
    <property type="entry name" value="SGL"/>
    <property type="match status" value="1"/>
</dbReference>
<dbReference type="STRING" id="639283.Snov_1909"/>
<feature type="binding site" evidence="2">
    <location>
        <position position="225"/>
    </location>
    <ligand>
        <name>a divalent metal cation</name>
        <dbReference type="ChEBI" id="CHEBI:60240"/>
    </ligand>
</feature>
<dbReference type="RefSeq" id="WP_013166716.1">
    <property type="nucleotide sequence ID" value="NC_014217.1"/>
</dbReference>
<dbReference type="KEGG" id="sno:Snov_1909"/>
<name>D6ZZ76_ANCN5</name>
<dbReference type="PANTHER" id="PTHR47572:SF5">
    <property type="entry name" value="BLR2277 PROTEIN"/>
    <property type="match status" value="1"/>
</dbReference>
<evidence type="ECO:0000256" key="2">
    <source>
        <dbReference type="PIRSR" id="PIRSR605511-2"/>
    </source>
</evidence>
<dbReference type="InterPro" id="IPR051262">
    <property type="entry name" value="SMP-30/CGR1_Lactonase"/>
</dbReference>
<accession>D6ZZ76</accession>
<feature type="binding site" evidence="2">
    <location>
        <position position="129"/>
    </location>
    <ligand>
        <name>substrate</name>
    </ligand>
</feature>
<dbReference type="EMBL" id="CP002026">
    <property type="protein sequence ID" value="ADH89212.1"/>
    <property type="molecule type" value="Genomic_DNA"/>
</dbReference>
<comment type="cofactor">
    <cofactor evidence="2">
        <name>Zn(2+)</name>
        <dbReference type="ChEBI" id="CHEBI:29105"/>
    </cofactor>
    <text evidence="2">Binds 1 divalent metal cation per subunit.</text>
</comment>
<dbReference type="InterPro" id="IPR005511">
    <property type="entry name" value="SMP-30"/>
</dbReference>
<dbReference type="InterPro" id="IPR011042">
    <property type="entry name" value="6-blade_b-propeller_TolB-like"/>
</dbReference>
<organism evidence="4 5">
    <name type="scientific">Ancylobacter novellus (strain ATCC 8093 / DSM 506 / JCM 20403 / CCM 1077 / IAM 12100 / NBRC 12443 / NCIMB 10456)</name>
    <name type="common">Starkeya novella</name>
    <dbReference type="NCBI Taxonomy" id="639283"/>
    <lineage>
        <taxon>Bacteria</taxon>
        <taxon>Pseudomonadati</taxon>
        <taxon>Pseudomonadota</taxon>
        <taxon>Alphaproteobacteria</taxon>
        <taxon>Hyphomicrobiales</taxon>
        <taxon>Xanthobacteraceae</taxon>
        <taxon>Ancylobacter</taxon>
    </lineage>
</organism>
<gene>
    <name evidence="4" type="ordered locus">Snov_1909</name>
</gene>
<evidence type="ECO:0000313" key="5">
    <source>
        <dbReference type="Proteomes" id="UP000006633"/>
    </source>
</evidence>
<sequence>MYAPPPVIETTVFARVPERFRIHGRTSKWAQVQRGGRPTPVFLEGPSFDRLGNLYVVDVAWGRIFRVSPDGEFTLVIEYDGEPNGLKIHRDGRIFVADFRHGIMLLDPERGAVEPVVQASEFGPFKGVNDLFFASNGDLYFTDQGLTGLQDPSGRLYRLRADGGRLDMLLQGIPSPNGLVLNLDEDIVFLNVTRDNAVWRVPLNASGAAFKVGAYIRLSGGNGPDGLAIDEAGGLAIAHLGLGSVWIVNAIGEPVARVKSCAGLATTNLAYGGEDRRTLYITESETGQILTARVETPGRLMFSHC</sequence>
<evidence type="ECO:0000313" key="4">
    <source>
        <dbReference type="EMBL" id="ADH89212.1"/>
    </source>
</evidence>
<dbReference type="Gene3D" id="2.120.10.30">
    <property type="entry name" value="TolB, C-terminal domain"/>
    <property type="match status" value="1"/>
</dbReference>
<dbReference type="eggNOG" id="COG3386">
    <property type="taxonomic scope" value="Bacteria"/>
</dbReference>
<feature type="binding site" evidence="2">
    <location>
        <position position="44"/>
    </location>
    <ligand>
        <name>a divalent metal cation</name>
        <dbReference type="ChEBI" id="CHEBI:60240"/>
    </ligand>
</feature>
<keyword evidence="5" id="KW-1185">Reference proteome</keyword>
<evidence type="ECO:0000256" key="1">
    <source>
        <dbReference type="PIRSR" id="PIRSR605511-1"/>
    </source>
</evidence>
<dbReference type="HOGENOM" id="CLU_036110_0_1_5"/>
<dbReference type="SUPFAM" id="SSF63829">
    <property type="entry name" value="Calcium-dependent phosphotriesterase"/>
    <property type="match status" value="1"/>
</dbReference>
<reference evidence="4 5" key="1">
    <citation type="journal article" date="2012" name="Stand. Genomic Sci.">
        <title>Complete genome sequence of the facultatively chemolithoautotrophic and methylotrophic alpha Proteobacterium Starkeya novella type strain (ATCC 8093(T)).</title>
        <authorList>
            <person name="Kappler U."/>
            <person name="Davenport K."/>
            <person name="Beatson S."/>
            <person name="Lucas S."/>
            <person name="Lapidus A."/>
            <person name="Copeland A."/>
            <person name="Berry K.W."/>
            <person name="Glavina Del Rio T."/>
            <person name="Hammon N."/>
            <person name="Dalin E."/>
            <person name="Tice H."/>
            <person name="Pitluck S."/>
            <person name="Richardson P."/>
            <person name="Bruce D."/>
            <person name="Goodwin L.A."/>
            <person name="Han C."/>
            <person name="Tapia R."/>
            <person name="Detter J.C."/>
            <person name="Chang Y.J."/>
            <person name="Jeffries C.D."/>
            <person name="Land M."/>
            <person name="Hauser L."/>
            <person name="Kyrpides N.C."/>
            <person name="Goker M."/>
            <person name="Ivanova N."/>
            <person name="Klenk H.P."/>
            <person name="Woyke T."/>
        </authorList>
    </citation>
    <scope>NUCLEOTIDE SEQUENCE [LARGE SCALE GENOMIC DNA]</scope>
    <source>
        <strain evidence="5">ATCC 8093 / DSM 506 / JCM 20403 / CCM 1077 / IAM 12100 / NBRC 12443 / NCIMB 10456</strain>
    </source>
</reference>
<dbReference type="GO" id="GO:0046872">
    <property type="term" value="F:metal ion binding"/>
    <property type="evidence" value="ECO:0007669"/>
    <property type="project" value="UniProtKB-KW"/>
</dbReference>
<feature type="binding site" evidence="2">
    <location>
        <position position="177"/>
    </location>
    <ligand>
        <name>a divalent metal cation</name>
        <dbReference type="ChEBI" id="CHEBI:60240"/>
    </ligand>
</feature>
<evidence type="ECO:0000259" key="3">
    <source>
        <dbReference type="Pfam" id="PF08450"/>
    </source>
</evidence>
<keyword evidence="2" id="KW-0479">Metal-binding</keyword>
<feature type="domain" description="SMP-30/Gluconolactonase/LRE-like region" evidence="3">
    <location>
        <begin position="44"/>
        <end position="283"/>
    </location>
</feature>
<proteinExistence type="predicted"/>
<feature type="active site" description="Proton donor/acceptor" evidence="1">
    <location>
        <position position="225"/>
    </location>
</feature>
<dbReference type="PANTHER" id="PTHR47572">
    <property type="entry name" value="LIPOPROTEIN-RELATED"/>
    <property type="match status" value="1"/>
</dbReference>
<protein>
    <submittedName>
        <fullName evidence="4">SMP-30/Gluconolaconase/LRE domain protein</fullName>
    </submittedName>
</protein>
<keyword evidence="2" id="KW-0862">Zinc</keyword>
<dbReference type="Proteomes" id="UP000006633">
    <property type="component" value="Chromosome"/>
</dbReference>
<dbReference type="OrthoDB" id="241638at2"/>
<dbReference type="InterPro" id="IPR013658">
    <property type="entry name" value="SGL"/>
</dbReference>
<dbReference type="AlphaFoldDB" id="D6ZZ76"/>
<dbReference type="PRINTS" id="PR01790">
    <property type="entry name" value="SMP30FAMILY"/>
</dbReference>